<keyword evidence="6" id="KW-1185">Reference proteome</keyword>
<feature type="domain" description="HTH gntR-type" evidence="4">
    <location>
        <begin position="7"/>
        <end position="74"/>
    </location>
</feature>
<evidence type="ECO:0000313" key="6">
    <source>
        <dbReference type="Proteomes" id="UP001310386"/>
    </source>
</evidence>
<dbReference type="Proteomes" id="UP001310386">
    <property type="component" value="Unassembled WGS sequence"/>
</dbReference>
<dbReference type="PANTHER" id="PTHR43537">
    <property type="entry name" value="TRANSCRIPTIONAL REGULATOR, GNTR FAMILY"/>
    <property type="match status" value="1"/>
</dbReference>
<dbReference type="PROSITE" id="PS50949">
    <property type="entry name" value="HTH_GNTR"/>
    <property type="match status" value="1"/>
</dbReference>
<dbReference type="InterPro" id="IPR036388">
    <property type="entry name" value="WH-like_DNA-bd_sf"/>
</dbReference>
<dbReference type="Pfam" id="PF07729">
    <property type="entry name" value="FCD"/>
    <property type="match status" value="1"/>
</dbReference>
<accession>A0ABU5ZQR1</accession>
<dbReference type="Gene3D" id="1.20.120.530">
    <property type="entry name" value="GntR ligand-binding domain-like"/>
    <property type="match status" value="1"/>
</dbReference>
<dbReference type="SUPFAM" id="SSF48008">
    <property type="entry name" value="GntR ligand-binding domain-like"/>
    <property type="match status" value="1"/>
</dbReference>
<dbReference type="Gene3D" id="1.10.10.10">
    <property type="entry name" value="Winged helix-like DNA-binding domain superfamily/Winged helix DNA-binding domain"/>
    <property type="match status" value="1"/>
</dbReference>
<gene>
    <name evidence="5" type="ORF">VF724_20290</name>
</gene>
<dbReference type="Pfam" id="PF00392">
    <property type="entry name" value="GntR"/>
    <property type="match status" value="1"/>
</dbReference>
<keyword evidence="2" id="KW-0238">DNA-binding</keyword>
<dbReference type="InterPro" id="IPR036390">
    <property type="entry name" value="WH_DNA-bd_sf"/>
</dbReference>
<dbReference type="RefSeq" id="WP_371756081.1">
    <property type="nucleotide sequence ID" value="NZ_JAYJLD010000061.1"/>
</dbReference>
<organism evidence="5 6">
    <name type="scientific">Ferviditalea candida</name>
    <dbReference type="NCBI Taxonomy" id="3108399"/>
    <lineage>
        <taxon>Bacteria</taxon>
        <taxon>Bacillati</taxon>
        <taxon>Bacillota</taxon>
        <taxon>Bacilli</taxon>
        <taxon>Bacillales</taxon>
        <taxon>Paenibacillaceae</taxon>
        <taxon>Ferviditalea</taxon>
    </lineage>
</organism>
<proteinExistence type="predicted"/>
<dbReference type="CDD" id="cd07377">
    <property type="entry name" value="WHTH_GntR"/>
    <property type="match status" value="1"/>
</dbReference>
<keyword evidence="3" id="KW-0804">Transcription</keyword>
<keyword evidence="1" id="KW-0805">Transcription regulation</keyword>
<evidence type="ECO:0000313" key="5">
    <source>
        <dbReference type="EMBL" id="MEB3103956.1"/>
    </source>
</evidence>
<evidence type="ECO:0000259" key="4">
    <source>
        <dbReference type="PROSITE" id="PS50949"/>
    </source>
</evidence>
<reference evidence="5" key="1">
    <citation type="submission" date="2023-12" db="EMBL/GenBank/DDBJ databases">
        <title>Fervidustalea candida gen. nov., sp. nov., a novel member of the family Paenibacillaceae isolated from a geothermal area.</title>
        <authorList>
            <person name="Li W.-J."/>
            <person name="Jiao J.-Y."/>
            <person name="Chen Y."/>
        </authorList>
    </citation>
    <scope>NUCLEOTIDE SEQUENCE</scope>
    <source>
        <strain evidence="5">SYSU GA230002</strain>
    </source>
</reference>
<dbReference type="InterPro" id="IPR008920">
    <property type="entry name" value="TF_FadR/GntR_C"/>
</dbReference>
<evidence type="ECO:0000256" key="2">
    <source>
        <dbReference type="ARBA" id="ARBA00023125"/>
    </source>
</evidence>
<name>A0ABU5ZQR1_9BACL</name>
<dbReference type="SMART" id="SM00345">
    <property type="entry name" value="HTH_GNTR"/>
    <property type="match status" value="1"/>
</dbReference>
<evidence type="ECO:0000256" key="3">
    <source>
        <dbReference type="ARBA" id="ARBA00023163"/>
    </source>
</evidence>
<sequence length="214" mass="24482">MLNEVTLLNEEQCYLRIKEDIRRGILLPNQRLVELELAKLIGAGRAAIRTALARLEQEGLVEREHYRGARVRLVTEKEAIEILEVRLALECLVVRHAAVKATDEDIAVLQGILKEMQQYHDSDQLLNYTDSNGKLHNKIIKMSGHPTAMKVLDTLHSQLVRFQFQSILSRRHSDKSLEEHKGIVGAVARRDPDEAEQMMRLHLSRVLNMLRGLS</sequence>
<dbReference type="EMBL" id="JAYJLD010000061">
    <property type="protein sequence ID" value="MEB3103956.1"/>
    <property type="molecule type" value="Genomic_DNA"/>
</dbReference>
<dbReference type="InterPro" id="IPR011711">
    <property type="entry name" value="GntR_C"/>
</dbReference>
<dbReference type="PANTHER" id="PTHR43537:SF45">
    <property type="entry name" value="GNTR FAMILY REGULATORY PROTEIN"/>
    <property type="match status" value="1"/>
</dbReference>
<dbReference type="SMART" id="SM00895">
    <property type="entry name" value="FCD"/>
    <property type="match status" value="1"/>
</dbReference>
<protein>
    <submittedName>
        <fullName evidence="5">GntR family transcriptional regulator</fullName>
    </submittedName>
</protein>
<dbReference type="SUPFAM" id="SSF46785">
    <property type="entry name" value="Winged helix' DNA-binding domain"/>
    <property type="match status" value="1"/>
</dbReference>
<comment type="caution">
    <text evidence="5">The sequence shown here is derived from an EMBL/GenBank/DDBJ whole genome shotgun (WGS) entry which is preliminary data.</text>
</comment>
<dbReference type="InterPro" id="IPR000524">
    <property type="entry name" value="Tscrpt_reg_HTH_GntR"/>
</dbReference>
<evidence type="ECO:0000256" key="1">
    <source>
        <dbReference type="ARBA" id="ARBA00023015"/>
    </source>
</evidence>